<dbReference type="PANTHER" id="PTHR15151:SF24">
    <property type="entry name" value="A PROLIFERATION-INDUCING LIGAND-LIKE PROTEIN-RELATED"/>
    <property type="match status" value="1"/>
</dbReference>
<feature type="compositionally biased region" description="Acidic residues" evidence="7">
    <location>
        <begin position="259"/>
        <end position="271"/>
    </location>
</feature>
<dbReference type="EMBL" id="ADMH02002096">
    <property type="protein sequence ID" value="ETN59258.1"/>
    <property type="molecule type" value="Genomic_DNA"/>
</dbReference>
<dbReference type="AlphaFoldDB" id="W5J790"/>
<dbReference type="GO" id="GO:0005125">
    <property type="term" value="F:cytokine activity"/>
    <property type="evidence" value="ECO:0007669"/>
    <property type="project" value="UniProtKB-KW"/>
</dbReference>
<dbReference type="VEuPathDB" id="VectorBase:ADAC009150"/>
<dbReference type="PROSITE" id="PS50049">
    <property type="entry name" value="THD_2"/>
    <property type="match status" value="1"/>
</dbReference>
<evidence type="ECO:0000313" key="11">
    <source>
        <dbReference type="EnsemblMetazoa" id="ADAC009150-PA"/>
    </source>
</evidence>
<protein>
    <recommendedName>
        <fullName evidence="9">THD domain-containing protein</fullName>
    </recommendedName>
</protein>
<keyword evidence="12" id="KW-1185">Reference proteome</keyword>
<evidence type="ECO:0000259" key="9">
    <source>
        <dbReference type="PROSITE" id="PS50049"/>
    </source>
</evidence>
<keyword evidence="3" id="KW-0202">Cytokine</keyword>
<dbReference type="GO" id="GO:0016020">
    <property type="term" value="C:membrane"/>
    <property type="evidence" value="ECO:0007669"/>
    <property type="project" value="InterPro"/>
</dbReference>
<dbReference type="GO" id="GO:0005164">
    <property type="term" value="F:tumor necrosis factor receptor binding"/>
    <property type="evidence" value="ECO:0007669"/>
    <property type="project" value="InterPro"/>
</dbReference>
<feature type="compositionally biased region" description="Basic and acidic residues" evidence="7">
    <location>
        <begin position="331"/>
        <end position="342"/>
    </location>
</feature>
<dbReference type="PROSITE" id="PS00251">
    <property type="entry name" value="THD_1"/>
    <property type="match status" value="1"/>
</dbReference>
<evidence type="ECO:0000256" key="8">
    <source>
        <dbReference type="SAM" id="Phobius"/>
    </source>
</evidence>
<feature type="region of interest" description="Disordered" evidence="7">
    <location>
        <begin position="327"/>
        <end position="380"/>
    </location>
</feature>
<dbReference type="EnsemblMetazoa" id="ADAC009150-RA">
    <property type="protein sequence ID" value="ADAC009150-PA"/>
    <property type="gene ID" value="ADAC009150"/>
</dbReference>
<dbReference type="InterPro" id="IPR006052">
    <property type="entry name" value="TNF_dom"/>
</dbReference>
<reference evidence="11" key="4">
    <citation type="submission" date="2015-06" db="UniProtKB">
        <authorList>
            <consortium name="EnsemblMetazoa"/>
        </authorList>
    </citation>
    <scope>IDENTIFICATION</scope>
</reference>
<comment type="subcellular location">
    <subcellularLocation>
        <location evidence="1">Secreted</location>
    </subcellularLocation>
</comment>
<dbReference type="STRING" id="43151.W5J790"/>
<dbReference type="OMA" id="NEPGLYY"/>
<dbReference type="PANTHER" id="PTHR15151">
    <property type="entry name" value="PROTEIN EIGER"/>
    <property type="match status" value="1"/>
</dbReference>
<dbReference type="GO" id="GO:0005615">
    <property type="term" value="C:extracellular space"/>
    <property type="evidence" value="ECO:0007669"/>
    <property type="project" value="UniProtKB-KW"/>
</dbReference>
<keyword evidence="8" id="KW-0472">Membrane</keyword>
<dbReference type="HOGENOM" id="CLU_500810_0_0_1"/>
<gene>
    <name evidence="10" type="ORF">AND_009150</name>
</gene>
<evidence type="ECO:0000256" key="5">
    <source>
        <dbReference type="ARBA" id="ARBA00023157"/>
    </source>
</evidence>
<proteinExistence type="inferred from homology"/>
<reference evidence="10" key="3">
    <citation type="journal article" date="2013" name="Nucleic Acids Res.">
        <title>The genome of Anopheles darlingi, the main neotropical malaria vector.</title>
        <authorList>
            <person name="Marinotti O."/>
            <person name="Cerqueira G.C."/>
            <person name="de Almeida L.G."/>
            <person name="Ferro M.I."/>
            <person name="Loreto E.L."/>
            <person name="Zaha A."/>
            <person name="Teixeira S.M."/>
            <person name="Wespiser A.R."/>
            <person name="Almeida E Silva A."/>
            <person name="Schlindwein A.D."/>
            <person name="Pacheco A.C."/>
            <person name="Silva A.L."/>
            <person name="Graveley B.R."/>
            <person name="Walenz B.P."/>
            <person name="Lima Bde A."/>
            <person name="Ribeiro C.A."/>
            <person name="Nunes-Silva C.G."/>
            <person name="de Carvalho C.R."/>
            <person name="Soares C.M."/>
            <person name="de Menezes C.B."/>
            <person name="Matiolli C."/>
            <person name="Caffrey D."/>
            <person name="Araujo D.A."/>
            <person name="de Oliveira D.M."/>
            <person name="Golenbock D."/>
            <person name="Grisard E.C."/>
            <person name="Fantinatti-Garboggini F."/>
            <person name="de Carvalho F.M."/>
            <person name="Barcellos F.G."/>
            <person name="Prosdocimi F."/>
            <person name="May G."/>
            <person name="Azevedo Junior G.M."/>
            <person name="Guimaraes G.M."/>
            <person name="Goldman G.H."/>
            <person name="Padilha I.Q."/>
            <person name="Batista Jda S."/>
            <person name="Ferro J.A."/>
            <person name="Ribeiro J.M."/>
            <person name="Fietto J.L."/>
            <person name="Dabbas K.M."/>
            <person name="Cerdeira L."/>
            <person name="Agnez-Lima L.F."/>
            <person name="Brocchi M."/>
            <person name="de Carvalho M.O."/>
            <person name="Teixeira Mde M."/>
            <person name="Diniz Maia Mde M."/>
            <person name="Goldman M.H."/>
            <person name="Cruz Schneider M.P."/>
            <person name="Felipe M.S."/>
            <person name="Hungria M."/>
            <person name="Nicolas M.F."/>
            <person name="Pereira M."/>
            <person name="Montes M.A."/>
            <person name="Cantao M.E."/>
            <person name="Vincentz M."/>
            <person name="Rafael M.S."/>
            <person name="Silverman N."/>
            <person name="Stoco P.H."/>
            <person name="Souza R.C."/>
            <person name="Vicentini R."/>
            <person name="Gazzinelli R.T."/>
            <person name="Neves Rde O."/>
            <person name="Silva R."/>
            <person name="Astolfi-Filho S."/>
            <person name="Maciel T.E."/>
            <person name="Urmenyi T.P."/>
            <person name="Tadei W.P."/>
            <person name="Camargo E.P."/>
            <person name="de Vasconcelos A.T."/>
        </authorList>
    </citation>
    <scope>NUCLEOTIDE SEQUENCE</scope>
</reference>
<name>W5J790_ANODA</name>
<dbReference type="GO" id="GO:0006955">
    <property type="term" value="P:immune response"/>
    <property type="evidence" value="ECO:0007669"/>
    <property type="project" value="InterPro"/>
</dbReference>
<evidence type="ECO:0000313" key="10">
    <source>
        <dbReference type="EMBL" id="ETN59258.1"/>
    </source>
</evidence>
<feature type="compositionally biased region" description="Acidic residues" evidence="7">
    <location>
        <begin position="204"/>
        <end position="225"/>
    </location>
</feature>
<keyword evidence="5" id="KW-1015">Disulfide bond</keyword>
<dbReference type="VEuPathDB" id="VectorBase:ADAR2_002277"/>
<dbReference type="InterPro" id="IPR008983">
    <property type="entry name" value="Tumour_necrosis_fac-like_dom"/>
</dbReference>
<sequence length="650" mass="71391">MTAESLKPFLNLPNATANELKAKCARKSTAKCALAILGYTLVVAFCCTVIAVEVWHLSVTDALQREVDDLKLQLKELSMPRAGDFNDYESGRGETKILSLLLEQLKEESSRMCQHCLAYRFAPVARADRLARSGHGGAGGDAAAAASAVNRLTGERDGSLDEGADSDNKPRSTVLFDNELFDQGDEYSTAYESEDFDVQPREEGDSDAGDAETDSEDDGDDDEDSSLVGTGALRSEYGGELEEENEELLQAWRRPPMTTDDDNGADPVTNEDDLRFDDGVDGEDISVSVLDGETGGNVRRARSISGVTHQGVPIVDEPYVPRRNRSRRPHRIYEQLRQRPEELVTPPSTSDMFRWDVESSSSSRQSAVSHHTPTQQYGSISIRPFQQEAHGRREGHHHQGTTPMSVAAYEASARHGYARNQHNPAPTTSAPAAVLNRHSRVQATSDPGSGSQRAALLQQTRFPKVVGNPGTQKEIVMTPETRVRMRTRKAGTVQNGGGEPVAKGVHLVKQFVHGVRHRNTRHTHWQASGESNKHSVISRIFSFDGEQLTVNEPGLYYVYAQITYDNQHDVNGFKVLIGGQKHLSCTVHARGENTNTCFTAGLAEIPSAGTHIAIEDVDHGRQHVMYPEKTFFGAFKVGRLPPSQLAKRNV</sequence>
<organism evidence="10">
    <name type="scientific">Anopheles darlingi</name>
    <name type="common">Mosquito</name>
    <dbReference type="NCBI Taxonomy" id="43151"/>
    <lineage>
        <taxon>Eukaryota</taxon>
        <taxon>Metazoa</taxon>
        <taxon>Ecdysozoa</taxon>
        <taxon>Arthropoda</taxon>
        <taxon>Hexapoda</taxon>
        <taxon>Insecta</taxon>
        <taxon>Pterygota</taxon>
        <taxon>Neoptera</taxon>
        <taxon>Endopterygota</taxon>
        <taxon>Diptera</taxon>
        <taxon>Nematocera</taxon>
        <taxon>Culicoidea</taxon>
        <taxon>Culicidae</taxon>
        <taxon>Anophelinae</taxon>
        <taxon>Anopheles</taxon>
    </lineage>
</organism>
<evidence type="ECO:0000256" key="2">
    <source>
        <dbReference type="ARBA" id="ARBA00008670"/>
    </source>
</evidence>
<evidence type="ECO:0000256" key="4">
    <source>
        <dbReference type="ARBA" id="ARBA00022525"/>
    </source>
</evidence>
<comment type="similarity">
    <text evidence="2">Belongs to the tumor necrosis factor family.</text>
</comment>
<keyword evidence="8" id="KW-1133">Transmembrane helix</keyword>
<evidence type="ECO:0000256" key="7">
    <source>
        <dbReference type="SAM" id="MobiDB-lite"/>
    </source>
</evidence>
<accession>W5J790</accession>
<dbReference type="Proteomes" id="UP000000673">
    <property type="component" value="Unassembled WGS sequence"/>
</dbReference>
<feature type="domain" description="THD" evidence="9">
    <location>
        <begin position="501"/>
        <end position="637"/>
    </location>
</feature>
<dbReference type="Gene3D" id="2.60.120.40">
    <property type="match status" value="1"/>
</dbReference>
<keyword evidence="6" id="KW-0325">Glycoprotein</keyword>
<evidence type="ECO:0000256" key="3">
    <source>
        <dbReference type="ARBA" id="ARBA00022514"/>
    </source>
</evidence>
<reference evidence="10 12" key="1">
    <citation type="journal article" date="2010" name="BMC Genomics">
        <title>Combination of measures distinguishes pre-miRNAs from other stem-loops in the genome of the newly sequenced Anopheles darlingi.</title>
        <authorList>
            <person name="Mendes N.D."/>
            <person name="Freitas A.T."/>
            <person name="Vasconcelos A.T."/>
            <person name="Sagot M.F."/>
        </authorList>
    </citation>
    <scope>NUCLEOTIDE SEQUENCE</scope>
</reference>
<feature type="region of interest" description="Disordered" evidence="7">
    <location>
        <begin position="155"/>
        <end position="280"/>
    </location>
</feature>
<dbReference type="eggNOG" id="ENOG502QUAV">
    <property type="taxonomic scope" value="Eukaryota"/>
</dbReference>
<feature type="transmembrane region" description="Helical" evidence="8">
    <location>
        <begin position="32"/>
        <end position="55"/>
    </location>
</feature>
<dbReference type="Pfam" id="PF00229">
    <property type="entry name" value="TNF"/>
    <property type="match status" value="1"/>
</dbReference>
<evidence type="ECO:0000256" key="6">
    <source>
        <dbReference type="ARBA" id="ARBA00023180"/>
    </source>
</evidence>
<keyword evidence="4" id="KW-0964">Secreted</keyword>
<dbReference type="InterPro" id="IPR051748">
    <property type="entry name" value="TNF_Ligand_Superfamily"/>
</dbReference>
<keyword evidence="8" id="KW-0812">Transmembrane</keyword>
<reference evidence="10" key="2">
    <citation type="submission" date="2010-05" db="EMBL/GenBank/DDBJ databases">
        <authorList>
            <person name="Almeida L.G."/>
            <person name="Nicolas M.F."/>
            <person name="Souza R.C."/>
            <person name="Vasconcelos A.T.R."/>
        </authorList>
    </citation>
    <scope>NUCLEOTIDE SEQUENCE</scope>
</reference>
<feature type="compositionally biased region" description="Low complexity" evidence="7">
    <location>
        <begin position="359"/>
        <end position="369"/>
    </location>
</feature>
<dbReference type="InterPro" id="IPR021184">
    <property type="entry name" value="TNF_CS"/>
</dbReference>
<evidence type="ECO:0000256" key="1">
    <source>
        <dbReference type="ARBA" id="ARBA00004613"/>
    </source>
</evidence>
<evidence type="ECO:0000313" key="12">
    <source>
        <dbReference type="Proteomes" id="UP000000673"/>
    </source>
</evidence>
<dbReference type="SUPFAM" id="SSF49842">
    <property type="entry name" value="TNF-like"/>
    <property type="match status" value="1"/>
</dbReference>